<dbReference type="AlphaFoldDB" id="A0A1V1HZX1"/>
<sequence length="128" mass="15104">MSSSNIINDCEKLLIHIKKCCNAMDIDGFGDAGVIGYFIRLPFKKIHRRHFAKIQLYTTEIIEYIKVNKIDIKIESFEEFQNSSIIYDPKQISILGYAQYEYRTKYLEDLKNKTKELIKIIESNEENK</sequence>
<protein>
    <submittedName>
        <fullName evidence="1">Uncharacterized protein</fullName>
    </submittedName>
</protein>
<dbReference type="RefSeq" id="WP_180703205.1">
    <property type="nucleotide sequence ID" value="NZ_LN555523.1"/>
</dbReference>
<keyword evidence="2" id="KW-1185">Reference proteome</keyword>
<dbReference type="KEGG" id="ril:CRIB_743"/>
<dbReference type="Proteomes" id="UP000245622">
    <property type="component" value="Chromosome 1"/>
</dbReference>
<accession>A0A1V1HZX1</accession>
<organism evidence="1 2">
    <name type="scientific">Romboutsia ilealis</name>
    <dbReference type="NCBI Taxonomy" id="1115758"/>
    <lineage>
        <taxon>Bacteria</taxon>
        <taxon>Bacillati</taxon>
        <taxon>Bacillota</taxon>
        <taxon>Clostridia</taxon>
        <taxon>Peptostreptococcales</taxon>
        <taxon>Peptostreptococcaceae</taxon>
        <taxon>Romboutsia</taxon>
    </lineage>
</organism>
<dbReference type="GeneID" id="82204925"/>
<proteinExistence type="predicted"/>
<evidence type="ECO:0000313" key="2">
    <source>
        <dbReference type="Proteomes" id="UP000245622"/>
    </source>
</evidence>
<evidence type="ECO:0000313" key="1">
    <source>
        <dbReference type="EMBL" id="CED93495.1"/>
    </source>
</evidence>
<reference evidence="1 2" key="1">
    <citation type="submission" date="2014-04" db="EMBL/GenBank/DDBJ databases">
        <authorList>
            <person name="Hornung B.V."/>
        </authorList>
    </citation>
    <scope>NUCLEOTIDE SEQUENCE [LARGE SCALE GENOMIC DNA]</scope>
    <source>
        <strain evidence="1 2">CRIB</strain>
    </source>
</reference>
<gene>
    <name evidence="1" type="ORF">CRIB_743</name>
</gene>
<dbReference type="EMBL" id="LN555523">
    <property type="protein sequence ID" value="CED93495.1"/>
    <property type="molecule type" value="Genomic_DNA"/>
</dbReference>
<name>A0A1V1HZX1_9FIRM</name>